<accession>A0ABY5JQD8</accession>
<gene>
    <name evidence="5" type="ORF">NP439_21235</name>
</gene>
<feature type="chain" id="PRO_5047390473" evidence="3">
    <location>
        <begin position="27"/>
        <end position="172"/>
    </location>
</feature>
<evidence type="ECO:0000313" key="6">
    <source>
        <dbReference type="Proteomes" id="UP001059773"/>
    </source>
</evidence>
<protein>
    <submittedName>
        <fullName evidence="5">Excalibur calcium-binding domain-containing protein</fullName>
    </submittedName>
</protein>
<dbReference type="Pfam" id="PF05901">
    <property type="entry name" value="Excalibur"/>
    <property type="match status" value="1"/>
</dbReference>
<feature type="signal peptide" evidence="3">
    <location>
        <begin position="1"/>
        <end position="26"/>
    </location>
</feature>
<keyword evidence="2" id="KW-0812">Transmembrane</keyword>
<sequence>MKGTRLTLAAFFSILLMFGTAQSVFAADSLNCSDFDTQQEAQEHYDKDPSDPDGLDRDNDGIACESLPGGDSTSNDSGSSESTNNESEESEDTSADESNSSDAASEEDTTSSNENGNSEESDSSSESATTEEPTSSDEEGGDLPNTATVLPLSILGGLGAMILGGLGLRKRQ</sequence>
<keyword evidence="2" id="KW-1133">Transmembrane helix</keyword>
<keyword evidence="6" id="KW-1185">Reference proteome</keyword>
<feature type="domain" description="Excalibur calcium-binding" evidence="4">
    <location>
        <begin position="28"/>
        <end position="65"/>
    </location>
</feature>
<evidence type="ECO:0000313" key="5">
    <source>
        <dbReference type="EMBL" id="UUI02533.1"/>
    </source>
</evidence>
<evidence type="ECO:0000259" key="4">
    <source>
        <dbReference type="SMART" id="SM00894"/>
    </source>
</evidence>
<reference evidence="5" key="1">
    <citation type="submission" date="2022-07" db="EMBL/GenBank/DDBJ databases">
        <title>FELIX.</title>
        <authorList>
            <person name="Wan K.H."/>
            <person name="Park S."/>
            <person name="Lawrence Q."/>
            <person name="Eichenberger J.P."/>
            <person name="Booth B.W."/>
            <person name="Piaggio A.J."/>
            <person name="Chandler J.C."/>
            <person name="Franklin A.B."/>
            <person name="Celniker S.E."/>
        </authorList>
    </citation>
    <scope>NUCLEOTIDE SEQUENCE</scope>
    <source>
        <strain evidence="5">QA-1986 374</strain>
    </source>
</reference>
<dbReference type="EMBL" id="CP101914">
    <property type="protein sequence ID" value="UUI02533.1"/>
    <property type="molecule type" value="Genomic_DNA"/>
</dbReference>
<dbReference type="RefSeq" id="WP_256707769.1">
    <property type="nucleotide sequence ID" value="NZ_CP101914.1"/>
</dbReference>
<keyword evidence="3" id="KW-0732">Signal</keyword>
<organism evidence="5 6">
    <name type="scientific">Oceanobacillus jeddahense</name>
    <dbReference type="NCBI Taxonomy" id="1462527"/>
    <lineage>
        <taxon>Bacteria</taxon>
        <taxon>Bacillati</taxon>
        <taxon>Bacillota</taxon>
        <taxon>Bacilli</taxon>
        <taxon>Bacillales</taxon>
        <taxon>Bacillaceae</taxon>
        <taxon>Oceanobacillus</taxon>
    </lineage>
</organism>
<dbReference type="SMART" id="SM00894">
    <property type="entry name" value="Excalibur"/>
    <property type="match status" value="1"/>
</dbReference>
<feature type="compositionally biased region" description="Low complexity" evidence="1">
    <location>
        <begin position="124"/>
        <end position="133"/>
    </location>
</feature>
<name>A0ABY5JQD8_9BACI</name>
<feature type="transmembrane region" description="Helical" evidence="2">
    <location>
        <begin position="149"/>
        <end position="168"/>
    </location>
</feature>
<proteinExistence type="predicted"/>
<evidence type="ECO:0000256" key="3">
    <source>
        <dbReference type="SAM" id="SignalP"/>
    </source>
</evidence>
<dbReference type="InterPro" id="IPR008613">
    <property type="entry name" value="Excalibur_Ca-bd_domain"/>
</dbReference>
<dbReference type="Proteomes" id="UP001059773">
    <property type="component" value="Chromosome"/>
</dbReference>
<evidence type="ECO:0000256" key="1">
    <source>
        <dbReference type="SAM" id="MobiDB-lite"/>
    </source>
</evidence>
<evidence type="ECO:0000256" key="2">
    <source>
        <dbReference type="SAM" id="Phobius"/>
    </source>
</evidence>
<feature type="compositionally biased region" description="Low complexity" evidence="1">
    <location>
        <begin position="69"/>
        <end position="85"/>
    </location>
</feature>
<feature type="compositionally biased region" description="Acidic residues" evidence="1">
    <location>
        <begin position="86"/>
        <end position="95"/>
    </location>
</feature>
<feature type="compositionally biased region" description="Basic and acidic residues" evidence="1">
    <location>
        <begin position="41"/>
        <end position="60"/>
    </location>
</feature>
<feature type="region of interest" description="Disordered" evidence="1">
    <location>
        <begin position="37"/>
        <end position="148"/>
    </location>
</feature>
<keyword evidence="2" id="KW-0472">Membrane</keyword>